<dbReference type="AlphaFoldDB" id="A0A165MDA0"/>
<feature type="region of interest" description="Disordered" evidence="1">
    <location>
        <begin position="125"/>
        <end position="157"/>
    </location>
</feature>
<proteinExistence type="predicted"/>
<reference evidence="2 3" key="1">
    <citation type="journal article" date="2016" name="Mol. Biol. Evol.">
        <title>Comparative Genomics of Early-Diverging Mushroom-Forming Fungi Provides Insights into the Origins of Lignocellulose Decay Capabilities.</title>
        <authorList>
            <person name="Nagy L.G."/>
            <person name="Riley R."/>
            <person name="Tritt A."/>
            <person name="Adam C."/>
            <person name="Daum C."/>
            <person name="Floudas D."/>
            <person name="Sun H."/>
            <person name="Yadav J.S."/>
            <person name="Pangilinan J."/>
            <person name="Larsson K.H."/>
            <person name="Matsuura K."/>
            <person name="Barry K."/>
            <person name="Labutti K."/>
            <person name="Kuo R."/>
            <person name="Ohm R.A."/>
            <person name="Bhattacharya S.S."/>
            <person name="Shirouzu T."/>
            <person name="Yoshinaga Y."/>
            <person name="Martin F.M."/>
            <person name="Grigoriev I.V."/>
            <person name="Hibbett D.S."/>
        </authorList>
    </citation>
    <scope>NUCLEOTIDE SEQUENCE [LARGE SCALE GENOMIC DNA]</scope>
    <source>
        <strain evidence="2 3">HHB14362 ss-1</strain>
    </source>
</reference>
<sequence>MQVGLTHNTIAAVSPIAAYRFTGMAGRDTTSYGRNPYGASLIAVSYRSPGGEARCSLSTLTARVLALGWVAQFVAHKGAEDGVWSTIYHSPVRRRGDLSSTHNTRYSLTVLGVLGLRDRPGWRVETNPTDDEERQPVQTMSAPDLARPAPRARRLNPTSGGPATFFDWFHTRIKMRSRSHIARGGTLRLRSPARLGELH</sequence>
<organism evidence="2 3">
    <name type="scientific">Neolentinus lepideus HHB14362 ss-1</name>
    <dbReference type="NCBI Taxonomy" id="1314782"/>
    <lineage>
        <taxon>Eukaryota</taxon>
        <taxon>Fungi</taxon>
        <taxon>Dikarya</taxon>
        <taxon>Basidiomycota</taxon>
        <taxon>Agaricomycotina</taxon>
        <taxon>Agaricomycetes</taxon>
        <taxon>Gloeophyllales</taxon>
        <taxon>Gloeophyllaceae</taxon>
        <taxon>Neolentinus</taxon>
    </lineage>
</organism>
<evidence type="ECO:0000313" key="3">
    <source>
        <dbReference type="Proteomes" id="UP000076761"/>
    </source>
</evidence>
<gene>
    <name evidence="2" type="ORF">NEOLEDRAFT_1152747</name>
</gene>
<dbReference type="Proteomes" id="UP000076761">
    <property type="component" value="Unassembled WGS sequence"/>
</dbReference>
<name>A0A165MDA0_9AGAM</name>
<dbReference type="EMBL" id="KV425700">
    <property type="protein sequence ID" value="KZT18192.1"/>
    <property type="molecule type" value="Genomic_DNA"/>
</dbReference>
<dbReference type="InParanoid" id="A0A165MDA0"/>
<protein>
    <submittedName>
        <fullName evidence="2">Uncharacterized protein</fullName>
    </submittedName>
</protein>
<accession>A0A165MDA0</accession>
<evidence type="ECO:0000256" key="1">
    <source>
        <dbReference type="SAM" id="MobiDB-lite"/>
    </source>
</evidence>
<keyword evidence="3" id="KW-1185">Reference proteome</keyword>
<evidence type="ECO:0000313" key="2">
    <source>
        <dbReference type="EMBL" id="KZT18192.1"/>
    </source>
</evidence>